<dbReference type="EMBL" id="JF411744">
    <property type="protein sequence ID" value="AAC96947.2"/>
    <property type="molecule type" value="Genomic_DNA"/>
</dbReference>
<name>O41096_PBCV1</name>
<dbReference type="InterPro" id="IPR011009">
    <property type="entry name" value="Kinase-like_dom_sf"/>
</dbReference>
<feature type="compositionally biased region" description="Low complexity" evidence="5">
    <location>
        <begin position="375"/>
        <end position="424"/>
    </location>
</feature>
<dbReference type="KEGG" id="vg:918101"/>
<keyword evidence="2" id="KW-0547">Nucleotide-binding</keyword>
<accession>O41096</accession>
<dbReference type="SMART" id="SM00220">
    <property type="entry name" value="S_TKc"/>
    <property type="match status" value="1"/>
</dbReference>
<dbReference type="GeneID" id="918101"/>
<feature type="compositionally biased region" description="Low complexity" evidence="5">
    <location>
        <begin position="467"/>
        <end position="478"/>
    </location>
</feature>
<dbReference type="OrthoDB" id="4949at10239"/>
<dbReference type="PANTHER" id="PTHR24348">
    <property type="entry name" value="SERINE/THREONINE-PROTEIN KINASE UNC-51-RELATED"/>
    <property type="match status" value="1"/>
</dbReference>
<dbReference type="Pfam" id="PF00069">
    <property type="entry name" value="Pkinase"/>
    <property type="match status" value="1"/>
</dbReference>
<evidence type="ECO:0000313" key="8">
    <source>
        <dbReference type="Proteomes" id="UP000000862"/>
    </source>
</evidence>
<dbReference type="InterPro" id="IPR045269">
    <property type="entry name" value="Atg1-like"/>
</dbReference>
<evidence type="ECO:0000256" key="1">
    <source>
        <dbReference type="ARBA" id="ARBA00022679"/>
    </source>
</evidence>
<feature type="compositionally biased region" description="Polar residues" evidence="5">
    <location>
        <begin position="479"/>
        <end position="491"/>
    </location>
</feature>
<evidence type="ECO:0000259" key="6">
    <source>
        <dbReference type="PROSITE" id="PS50011"/>
    </source>
</evidence>
<dbReference type="Proteomes" id="UP000000862">
    <property type="component" value="Segment"/>
</dbReference>
<organismHost>
    <name type="scientific">Chlorella</name>
    <dbReference type="NCBI Taxonomy" id="3071"/>
</organismHost>
<reference evidence="7 8" key="1">
    <citation type="journal article" date="1995" name="Virology">
        <title>Analysis of 45 kb of DNA located at the left end of the chlorella virus PBCV-1 genome.</title>
        <authorList>
            <person name="Lu Z."/>
            <person name="Li Y."/>
            <person name="Zhang Y."/>
            <person name="Kutish G.F."/>
            <person name="Rock D.L."/>
            <person name="Van Etten J.L."/>
        </authorList>
    </citation>
    <scope>NUCLEOTIDE SEQUENCE [LARGE SCALE GENOMIC DNA]</scope>
</reference>
<keyword evidence="8" id="KW-1185">Reference proteome</keyword>
<dbReference type="SUPFAM" id="SSF56112">
    <property type="entry name" value="Protein kinase-like (PK-like)"/>
    <property type="match status" value="1"/>
</dbReference>
<reference evidence="7 8" key="3">
    <citation type="journal article" date="1996" name="Virology">
        <title>Analysis of 94 kb of the chlorella virus PBCV-1 330-kb genome: map positions 88 to 182.</title>
        <authorList>
            <person name="Lu Z."/>
            <person name="Li Y."/>
            <person name="Que Q."/>
            <person name="Kutish G.F."/>
            <person name="Rock D.L."/>
            <person name="Van Etten J.L."/>
        </authorList>
    </citation>
    <scope>NUCLEOTIDE SEQUENCE [LARGE SCALE GENOMIC DNA]</scope>
</reference>
<feature type="region of interest" description="Disordered" evidence="5">
    <location>
        <begin position="366"/>
        <end position="496"/>
    </location>
</feature>
<gene>
    <name evidence="7" type="primary">A614L</name>
</gene>
<reference evidence="7 8" key="7">
    <citation type="journal article" date="2000" name="Virology">
        <title>Characterization of a beta-1,3-glucanase encoded by chlorella virus PBCV-1.</title>
        <authorList>
            <person name="Sun L."/>
            <person name="Gurnon J.R."/>
            <person name="Adams B.J."/>
            <person name="Graves M.V."/>
            <person name="Van Etten J.L."/>
        </authorList>
    </citation>
    <scope>NUCLEOTIDE SEQUENCE [LARGE SCALE GENOMIC DNA]</scope>
</reference>
<evidence type="ECO:0000256" key="2">
    <source>
        <dbReference type="ARBA" id="ARBA00022741"/>
    </source>
</evidence>
<sequence length="577" mass="64733">MEYARSYVLSPNPPGQAESHLIPNSLRSKPLANIPIEEAQAAAKLRVKQPGTMFNPALYGAKKIGGGAYGTVYNVRITPEVSQRLLQSMSYGGGKVMKGVPANGKEVVIKVVKQRRGMSDREFFKDTVRENAVHRILSSGVSIKIPNAAKEGCISEHVPNFYMSYIIGSPGKHESITVMDIAGNTDLNKYTKNKKIPVRMYVEIERAICCLWLAGYIHGDLHRENIMINTRNFQVKLIDFGFATKLPPNFVSVLSRKISNMISKGSVNSLGDIWTDKSINGKMRLVNYTNRVMAGRGYPWYNPDYKILRTLYNQVPRNLRKTIPAERSRVWGIKIEPTLRGGGRQPSGFKKTPVLSASKARTYYTANKKSLSQVTRPQTRPQTQPQIRPQTRPQTRPQSQSQTRPQTRPQTQPQTQPQTRPHTTWPKTKQSLSLSSKPQTGSRNALLRSKRSTWPKTKQPQTLQQMSISPKKSSSRYSGTTKSTPQRSSVFSPAGMKKLSDAERAAIYAGRKKMPINTAIANLNRRKTECRARGLVYNPILRQCVPVSSIQKTMYKCREDCARIGKKCGPKGRCVKL</sequence>
<reference evidence="7 8" key="6">
    <citation type="journal article" date="1999" name="Virology">
        <title>Chlorella virus PBCV-1 encodes a functional homospermidine synthase.</title>
        <authorList>
            <person name="Kaiser A."/>
            <person name="Vollmert M."/>
            <person name="Tholl D."/>
            <person name="Graves M.V."/>
            <person name="Gurnon J.R."/>
            <person name="Xing W."/>
            <person name="Lisec A.D."/>
            <person name="Nickerson K.W."/>
            <person name="Van Etten J.L."/>
        </authorList>
    </citation>
    <scope>NUCLEOTIDE SEQUENCE [LARGE SCALE GENOMIC DNA]</scope>
</reference>
<proteinExistence type="predicted"/>
<keyword evidence="1" id="KW-0808">Transferase</keyword>
<reference evidence="7 8" key="2">
    <citation type="journal article" date="1995" name="Virology">
        <title>Analysis of 43 kb of the Chlorella virus PBCV-1 330-kb genome: map positions 45 to 88.</title>
        <authorList>
            <person name="Li Y."/>
            <person name="Lu Z."/>
            <person name="Burbank D.E."/>
            <person name="Kutish G.F."/>
            <person name="Rock D.L."/>
            <person name="Van Etten J.L."/>
        </authorList>
    </citation>
    <scope>NUCLEOTIDE SEQUENCE [LARGE SCALE GENOMIC DNA]</scope>
</reference>
<evidence type="ECO:0000256" key="3">
    <source>
        <dbReference type="ARBA" id="ARBA00022777"/>
    </source>
</evidence>
<dbReference type="InterPro" id="IPR000719">
    <property type="entry name" value="Prot_kinase_dom"/>
</dbReference>
<dbReference type="PANTHER" id="PTHR24348:SF22">
    <property type="entry name" value="NON-SPECIFIC SERINE_THREONINE PROTEIN KINASE"/>
    <property type="match status" value="1"/>
</dbReference>
<dbReference type="GO" id="GO:0016020">
    <property type="term" value="C:membrane"/>
    <property type="evidence" value="ECO:0007669"/>
    <property type="project" value="TreeGrafter"/>
</dbReference>
<dbReference type="GO" id="GO:0042594">
    <property type="term" value="P:response to starvation"/>
    <property type="evidence" value="ECO:0007669"/>
    <property type="project" value="TreeGrafter"/>
</dbReference>
<organism evidence="7 8">
    <name type="scientific">Paramecium bursaria Chlorella virus 1</name>
    <name type="common">PBCV-1</name>
    <dbReference type="NCBI Taxonomy" id="10506"/>
    <lineage>
        <taxon>Viruses</taxon>
        <taxon>Varidnaviria</taxon>
        <taxon>Bamfordvirae</taxon>
        <taxon>Nucleocytoviricota</taxon>
        <taxon>Megaviricetes</taxon>
        <taxon>Algavirales</taxon>
        <taxon>Phycodnaviridae</taxon>
        <taxon>Chlorovirus</taxon>
        <taxon>Chlorovirus vanettense</taxon>
    </lineage>
</organism>
<feature type="compositionally biased region" description="Polar residues" evidence="5">
    <location>
        <begin position="454"/>
        <end position="466"/>
    </location>
</feature>
<evidence type="ECO:0000256" key="4">
    <source>
        <dbReference type="ARBA" id="ARBA00022840"/>
    </source>
</evidence>
<evidence type="ECO:0000256" key="5">
    <source>
        <dbReference type="SAM" id="MobiDB-lite"/>
    </source>
</evidence>
<reference evidence="7 8" key="4">
    <citation type="journal article" date="1996" name="Virology">
        <title>Analysis of 76 kb of the chlorella virus PBCV-1 330-kb genome: map positions 182 to 258.</title>
        <authorList>
            <person name="Kutish G.F."/>
            <person name="Li Y."/>
            <person name="Lu Z."/>
            <person name="Furuta M."/>
            <person name="Rock D.L."/>
            <person name="Van Etten J.L."/>
        </authorList>
    </citation>
    <scope>NUCLEOTIDE SEQUENCE [LARGE SCALE GENOMIC DNA]</scope>
</reference>
<keyword evidence="4" id="KW-0067">ATP-binding</keyword>
<dbReference type="RefSeq" id="NP_048970.2">
    <property type="nucleotide sequence ID" value="NC_000852.5"/>
</dbReference>
<keyword evidence="3 7" id="KW-0418">Kinase</keyword>
<reference evidence="7 8" key="8">
    <citation type="journal article" date="2010" name="J. Virol.">
        <title>Microarray analysis of Paramecium bursaria chlorella virus 1 transcription.</title>
        <authorList>
            <person name="Yanai-Balser G.M."/>
            <person name="Duncan G.A."/>
            <person name="Eudy J.D."/>
            <person name="Wang D."/>
            <person name="Li X."/>
            <person name="Agarkova I.V."/>
            <person name="Dunigan D.D."/>
            <person name="Van Etten J.L."/>
        </authorList>
    </citation>
    <scope>NUCLEOTIDE SEQUENCE [LARGE SCALE GENOMIC DNA]</scope>
</reference>
<dbReference type="GO" id="GO:0004674">
    <property type="term" value="F:protein serine/threonine kinase activity"/>
    <property type="evidence" value="ECO:0007669"/>
    <property type="project" value="InterPro"/>
</dbReference>
<reference evidence="7 8" key="5">
    <citation type="journal article" date="1997" name="Virology">
        <title>Analysis of 74 kb of DNA located at the right end of the 330-kb chlorella virus PBCV-1 genome.</title>
        <authorList>
            <person name="Li Y."/>
            <person name="Lu Z."/>
            <person name="Sun L."/>
            <person name="Ropp S."/>
            <person name="Kutish G.F."/>
            <person name="Rock D.L."/>
            <person name="Van Etten J.L."/>
        </authorList>
    </citation>
    <scope>NUCLEOTIDE SEQUENCE [LARGE SCALE GENOMIC DNA]</scope>
</reference>
<dbReference type="GO" id="GO:0005524">
    <property type="term" value="F:ATP binding"/>
    <property type="evidence" value="ECO:0007669"/>
    <property type="project" value="UniProtKB-KW"/>
</dbReference>
<feature type="compositionally biased region" description="Polar residues" evidence="5">
    <location>
        <begin position="425"/>
        <end position="443"/>
    </location>
</feature>
<protein>
    <submittedName>
        <fullName evidence="7">Protein kinase</fullName>
    </submittedName>
</protein>
<evidence type="ECO:0000313" key="7">
    <source>
        <dbReference type="EMBL" id="AAC96947.2"/>
    </source>
</evidence>
<dbReference type="PROSITE" id="PS50011">
    <property type="entry name" value="PROTEIN_KINASE_DOM"/>
    <property type="match status" value="1"/>
</dbReference>
<dbReference type="Gene3D" id="1.10.510.10">
    <property type="entry name" value="Transferase(Phosphotransferase) domain 1"/>
    <property type="match status" value="1"/>
</dbReference>
<feature type="domain" description="Protein kinase" evidence="6">
    <location>
        <begin position="58"/>
        <end position="395"/>
    </location>
</feature>